<sequence>MKEWQGNSAEEIGYPKFGALTISLPELRPYVYILIVILLIPNK</sequence>
<gene>
    <name evidence="1" type="ORF">NTG6680_1344</name>
</gene>
<protein>
    <submittedName>
        <fullName evidence="1">Uncharacterized protein</fullName>
    </submittedName>
</protein>
<accession>A0ABM8YYS4</accession>
<organism evidence="1 2">
    <name type="scientific">Candidatus Nitrotoga arctica</name>
    <dbReference type="NCBI Taxonomy" id="453162"/>
    <lineage>
        <taxon>Bacteria</taxon>
        <taxon>Pseudomonadati</taxon>
        <taxon>Pseudomonadota</taxon>
        <taxon>Betaproteobacteria</taxon>
        <taxon>Nitrosomonadales</taxon>
        <taxon>Gallionellaceae</taxon>
        <taxon>Candidatus Nitrotoga</taxon>
    </lineage>
</organism>
<dbReference type="Proteomes" id="UP000839052">
    <property type="component" value="Chromosome"/>
</dbReference>
<evidence type="ECO:0000313" key="1">
    <source>
        <dbReference type="EMBL" id="CAG9932597.1"/>
    </source>
</evidence>
<dbReference type="EMBL" id="OU912926">
    <property type="protein sequence ID" value="CAG9932597.1"/>
    <property type="molecule type" value="Genomic_DNA"/>
</dbReference>
<keyword evidence="2" id="KW-1185">Reference proteome</keyword>
<proteinExistence type="predicted"/>
<evidence type="ECO:0000313" key="2">
    <source>
        <dbReference type="Proteomes" id="UP000839052"/>
    </source>
</evidence>
<name>A0ABM8YYS4_9PROT</name>
<reference evidence="1 2" key="1">
    <citation type="submission" date="2021-10" db="EMBL/GenBank/DDBJ databases">
        <authorList>
            <person name="Koch H."/>
        </authorList>
    </citation>
    <scope>NUCLEOTIDE SEQUENCE [LARGE SCALE GENOMIC DNA]</scope>
    <source>
        <strain evidence="1">6680</strain>
    </source>
</reference>